<feature type="transmembrane region" description="Helical" evidence="5">
    <location>
        <begin position="21"/>
        <end position="39"/>
    </location>
</feature>
<sequence>MADKTTDSQRRSSVTVGGREYRMRTVGIAVLAVLAIWFIAVNTDSVQITLWVANVTMPLWVVLAVTLVVGAAIGWLAARRRAKR</sequence>
<keyword evidence="8" id="KW-1185">Reference proteome</keyword>
<evidence type="ECO:0000313" key="8">
    <source>
        <dbReference type="Proteomes" id="UP001501752"/>
    </source>
</evidence>
<evidence type="ECO:0000256" key="3">
    <source>
        <dbReference type="ARBA" id="ARBA00022989"/>
    </source>
</evidence>
<evidence type="ECO:0000313" key="7">
    <source>
        <dbReference type="EMBL" id="GAA4853509.1"/>
    </source>
</evidence>
<dbReference type="Proteomes" id="UP001501752">
    <property type="component" value="Unassembled WGS sequence"/>
</dbReference>
<dbReference type="InterPro" id="IPR010445">
    <property type="entry name" value="LapA_dom"/>
</dbReference>
<evidence type="ECO:0000256" key="4">
    <source>
        <dbReference type="ARBA" id="ARBA00023136"/>
    </source>
</evidence>
<evidence type="ECO:0000256" key="1">
    <source>
        <dbReference type="ARBA" id="ARBA00022475"/>
    </source>
</evidence>
<evidence type="ECO:0000259" key="6">
    <source>
        <dbReference type="Pfam" id="PF06305"/>
    </source>
</evidence>
<feature type="transmembrane region" description="Helical" evidence="5">
    <location>
        <begin position="59"/>
        <end position="78"/>
    </location>
</feature>
<keyword evidence="2 5" id="KW-0812">Transmembrane</keyword>
<comment type="caution">
    <text evidence="7">The sequence shown here is derived from an EMBL/GenBank/DDBJ whole genome shotgun (WGS) entry which is preliminary data.</text>
</comment>
<gene>
    <name evidence="7" type="ORF">GCM10023235_33510</name>
</gene>
<dbReference type="RefSeq" id="WP_345697636.1">
    <property type="nucleotide sequence ID" value="NZ_BAABIS010000001.1"/>
</dbReference>
<keyword evidence="1" id="KW-1003">Cell membrane</keyword>
<name>A0ABP9DMW1_9ACTN</name>
<protein>
    <recommendedName>
        <fullName evidence="6">Lipopolysaccharide assembly protein A domain-containing protein</fullName>
    </recommendedName>
</protein>
<reference evidence="8" key="1">
    <citation type="journal article" date="2019" name="Int. J. Syst. Evol. Microbiol.">
        <title>The Global Catalogue of Microorganisms (GCM) 10K type strain sequencing project: providing services to taxonomists for standard genome sequencing and annotation.</title>
        <authorList>
            <consortium name="The Broad Institute Genomics Platform"/>
            <consortium name="The Broad Institute Genome Sequencing Center for Infectious Disease"/>
            <person name="Wu L."/>
            <person name="Ma J."/>
        </authorList>
    </citation>
    <scope>NUCLEOTIDE SEQUENCE [LARGE SCALE GENOMIC DNA]</scope>
    <source>
        <strain evidence="8">JCM 13006</strain>
    </source>
</reference>
<evidence type="ECO:0000256" key="2">
    <source>
        <dbReference type="ARBA" id="ARBA00022692"/>
    </source>
</evidence>
<dbReference type="EMBL" id="BAABIS010000001">
    <property type="protein sequence ID" value="GAA4853509.1"/>
    <property type="molecule type" value="Genomic_DNA"/>
</dbReference>
<keyword evidence="3 5" id="KW-1133">Transmembrane helix</keyword>
<evidence type="ECO:0000256" key="5">
    <source>
        <dbReference type="SAM" id="Phobius"/>
    </source>
</evidence>
<organism evidence="7 8">
    <name type="scientific">Kitasatospora terrestris</name>
    <dbReference type="NCBI Taxonomy" id="258051"/>
    <lineage>
        <taxon>Bacteria</taxon>
        <taxon>Bacillati</taxon>
        <taxon>Actinomycetota</taxon>
        <taxon>Actinomycetes</taxon>
        <taxon>Kitasatosporales</taxon>
        <taxon>Streptomycetaceae</taxon>
        <taxon>Kitasatospora</taxon>
    </lineage>
</organism>
<accession>A0ABP9DMW1</accession>
<dbReference type="Pfam" id="PF06305">
    <property type="entry name" value="LapA_dom"/>
    <property type="match status" value="1"/>
</dbReference>
<proteinExistence type="predicted"/>
<feature type="domain" description="Lipopolysaccharide assembly protein A" evidence="6">
    <location>
        <begin position="42"/>
        <end position="78"/>
    </location>
</feature>
<keyword evidence="4 5" id="KW-0472">Membrane</keyword>